<organism evidence="1 2">
    <name type="scientific">Tritrichomonas musculus</name>
    <dbReference type="NCBI Taxonomy" id="1915356"/>
    <lineage>
        <taxon>Eukaryota</taxon>
        <taxon>Metamonada</taxon>
        <taxon>Parabasalia</taxon>
        <taxon>Tritrichomonadida</taxon>
        <taxon>Tritrichomonadidae</taxon>
        <taxon>Tritrichomonas</taxon>
    </lineage>
</organism>
<proteinExistence type="predicted"/>
<keyword evidence="2" id="KW-1185">Reference proteome</keyword>
<dbReference type="EMBL" id="JAPFFF010000002">
    <property type="protein sequence ID" value="KAK8896914.1"/>
    <property type="molecule type" value="Genomic_DNA"/>
</dbReference>
<comment type="caution">
    <text evidence="1">The sequence shown here is derived from an EMBL/GenBank/DDBJ whole genome shotgun (WGS) entry which is preliminary data.</text>
</comment>
<gene>
    <name evidence="1" type="ORF">M9Y10_014840</name>
</gene>
<evidence type="ECO:0008006" key="3">
    <source>
        <dbReference type="Google" id="ProtNLM"/>
    </source>
</evidence>
<dbReference type="Proteomes" id="UP001470230">
    <property type="component" value="Unassembled WGS sequence"/>
</dbReference>
<evidence type="ECO:0000313" key="1">
    <source>
        <dbReference type="EMBL" id="KAK8896914.1"/>
    </source>
</evidence>
<reference evidence="1 2" key="1">
    <citation type="submission" date="2024-04" db="EMBL/GenBank/DDBJ databases">
        <title>Tritrichomonas musculus Genome.</title>
        <authorList>
            <person name="Alves-Ferreira E."/>
            <person name="Grigg M."/>
            <person name="Lorenzi H."/>
            <person name="Galac M."/>
        </authorList>
    </citation>
    <scope>NUCLEOTIDE SEQUENCE [LARGE SCALE GENOMIC DNA]</scope>
    <source>
        <strain evidence="1 2">EAF2021</strain>
    </source>
</reference>
<accession>A0ABR2L0R1</accession>
<sequence>MSNNKQTQFQNNKKKYSQKINNYNKWKKNISNKQYHASNEHSLKTDRKNRIKKINLILNKTTNINKLNQTNNLLLLDASLVTFAFESNSLLESVEHNAFRSIESPEKLVFLFVKILHHKFWYSKQ</sequence>
<name>A0ABR2L0R1_9EUKA</name>
<protein>
    <recommendedName>
        <fullName evidence="3">PIN domain-containing protein</fullName>
    </recommendedName>
</protein>
<evidence type="ECO:0000313" key="2">
    <source>
        <dbReference type="Proteomes" id="UP001470230"/>
    </source>
</evidence>